<dbReference type="EMBL" id="JBBLZC010000015">
    <property type="protein sequence ID" value="MEK0084555.1"/>
    <property type="molecule type" value="Genomic_DNA"/>
</dbReference>
<keyword evidence="3" id="KW-0210">Decarboxylase</keyword>
<dbReference type="PRINTS" id="PR00800">
    <property type="entry name" value="YHDCRBOXLASE"/>
</dbReference>
<protein>
    <submittedName>
        <fullName evidence="7">Pyridoxal-dependent decarboxylase</fullName>
    </submittedName>
</protein>
<dbReference type="InterPro" id="IPR010977">
    <property type="entry name" value="Aromatic_deC"/>
</dbReference>
<dbReference type="RefSeq" id="WP_418160405.1">
    <property type="nucleotide sequence ID" value="NZ_JBBLZC010000015.1"/>
</dbReference>
<keyword evidence="5 6" id="KW-0456">Lyase</keyword>
<keyword evidence="4 6" id="KW-0663">Pyridoxal phosphate</keyword>
<proteinExistence type="inferred from homology"/>
<comment type="similarity">
    <text evidence="2 6">Belongs to the group II decarboxylase family.</text>
</comment>
<gene>
    <name evidence="7" type="ORF">U1T56_15465</name>
</gene>
<evidence type="ECO:0000256" key="2">
    <source>
        <dbReference type="ARBA" id="ARBA00009533"/>
    </source>
</evidence>
<dbReference type="InterPro" id="IPR002129">
    <property type="entry name" value="PyrdxlP-dep_de-COase"/>
</dbReference>
<dbReference type="InterPro" id="IPR015422">
    <property type="entry name" value="PyrdxlP-dep_Trfase_small"/>
</dbReference>
<reference evidence="7 8" key="1">
    <citation type="submission" date="2024-01" db="EMBL/GenBank/DDBJ databases">
        <title>Multi-omics insights into the function and evolution of sodium benzoate biodegradation pathways in Benzoatithermus flavus gen. nov., sp. nov. from hot spring.</title>
        <authorList>
            <person name="Hu C.-J."/>
            <person name="Li W.-J."/>
        </authorList>
    </citation>
    <scope>NUCLEOTIDE SEQUENCE [LARGE SCALE GENOMIC DNA]</scope>
    <source>
        <strain evidence="7 8">SYSU G07066</strain>
    </source>
</reference>
<dbReference type="PANTHER" id="PTHR11999:SF70">
    <property type="entry name" value="MIP05841P"/>
    <property type="match status" value="1"/>
</dbReference>
<dbReference type="InterPro" id="IPR015421">
    <property type="entry name" value="PyrdxlP-dep_Trfase_major"/>
</dbReference>
<dbReference type="Gene3D" id="1.20.1340.10">
    <property type="entry name" value="dopa decarboxylase, N-terminal domain"/>
    <property type="match status" value="1"/>
</dbReference>
<evidence type="ECO:0000313" key="8">
    <source>
        <dbReference type="Proteomes" id="UP001375743"/>
    </source>
</evidence>
<evidence type="ECO:0000256" key="5">
    <source>
        <dbReference type="ARBA" id="ARBA00023239"/>
    </source>
</evidence>
<dbReference type="InterPro" id="IPR015424">
    <property type="entry name" value="PyrdxlP-dep_Trfase"/>
</dbReference>
<dbReference type="PANTHER" id="PTHR11999">
    <property type="entry name" value="GROUP II PYRIDOXAL-5-PHOSPHATE DECARBOXYLASE"/>
    <property type="match status" value="1"/>
</dbReference>
<dbReference type="Proteomes" id="UP001375743">
    <property type="component" value="Unassembled WGS sequence"/>
</dbReference>
<dbReference type="Pfam" id="PF00282">
    <property type="entry name" value="Pyridoxal_deC"/>
    <property type="match status" value="1"/>
</dbReference>
<keyword evidence="8" id="KW-1185">Reference proteome</keyword>
<dbReference type="Gene3D" id="3.90.1150.10">
    <property type="entry name" value="Aspartate Aminotransferase, domain 1"/>
    <property type="match status" value="1"/>
</dbReference>
<evidence type="ECO:0000256" key="3">
    <source>
        <dbReference type="ARBA" id="ARBA00022793"/>
    </source>
</evidence>
<evidence type="ECO:0000256" key="1">
    <source>
        <dbReference type="ARBA" id="ARBA00001933"/>
    </source>
</evidence>
<evidence type="ECO:0000313" key="7">
    <source>
        <dbReference type="EMBL" id="MEK0084555.1"/>
    </source>
</evidence>
<dbReference type="SUPFAM" id="SSF53383">
    <property type="entry name" value="PLP-dependent transferases"/>
    <property type="match status" value="1"/>
</dbReference>
<name>A0ABU8XVU8_9PROT</name>
<dbReference type="Gene3D" id="3.40.640.10">
    <property type="entry name" value="Type I PLP-dependent aspartate aminotransferase-like (Major domain)"/>
    <property type="match status" value="1"/>
</dbReference>
<evidence type="ECO:0000256" key="4">
    <source>
        <dbReference type="ARBA" id="ARBA00022898"/>
    </source>
</evidence>
<comment type="caution">
    <text evidence="7">The sequence shown here is derived from an EMBL/GenBank/DDBJ whole genome shotgun (WGS) entry which is preliminary data.</text>
</comment>
<comment type="cofactor">
    <cofactor evidence="1 6">
        <name>pyridoxal 5'-phosphate</name>
        <dbReference type="ChEBI" id="CHEBI:597326"/>
    </cofactor>
</comment>
<organism evidence="7 8">
    <name type="scientific">Benzoatithermus flavus</name>
    <dbReference type="NCBI Taxonomy" id="3108223"/>
    <lineage>
        <taxon>Bacteria</taxon>
        <taxon>Pseudomonadati</taxon>
        <taxon>Pseudomonadota</taxon>
        <taxon>Alphaproteobacteria</taxon>
        <taxon>Geminicoccales</taxon>
        <taxon>Geminicoccaceae</taxon>
        <taxon>Benzoatithermus</taxon>
    </lineage>
</organism>
<sequence>MDLEQFRREAHRLVDWMADYLATIEHRPVRAQVQPGEVVAQLPGEAPVGAEPFDAIMADFERIVLPGITHWQHPRFMAYFPANASPPSVLAEMLTATIAAQCMLWQTSPAATELESRVLDWVRRLIGLPEGFAGVIQDSASSATLCAVLVARERATGWQADRAGLRTVPPLAVYASEQAHSSVEKAVRIAGLGREGLRLVPTDAAFAMRPDALEAAIRADRAAGIVPACVVASLGTTGVGACDPLAAVGTICREQGVYLHVDAAWAGSALLCPEQHWMIEGIENVDSFVFNPHKWLFTNFDCSAHFVRDPEALVRTLTVMPSYLVGRETGQVIDYRDWGIPLGRRFRALKLWFVLRSYGVERLQAMLRRHMAWAKELADWIAADPDFELVTGPNLALLSFRWQPHGIENEAVLDGLNERLLHAINDDGRLYLTQNRLKGRYTIRVSVGGTWTERRHVEEAWALIREIAARLRP</sequence>
<evidence type="ECO:0000256" key="6">
    <source>
        <dbReference type="RuleBase" id="RU000382"/>
    </source>
</evidence>
<accession>A0ABU8XVU8</accession>